<dbReference type="VEuPathDB" id="TriTrypDB:TvY486_0901290"/>
<keyword evidence="1" id="KW-0472">Membrane</keyword>
<name>G0U204_TRYVY</name>
<keyword evidence="1" id="KW-0812">Transmembrane</keyword>
<organism evidence="2">
    <name type="scientific">Trypanosoma vivax (strain Y486)</name>
    <dbReference type="NCBI Taxonomy" id="1055687"/>
    <lineage>
        <taxon>Eukaryota</taxon>
        <taxon>Discoba</taxon>
        <taxon>Euglenozoa</taxon>
        <taxon>Kinetoplastea</taxon>
        <taxon>Metakinetoplastina</taxon>
        <taxon>Trypanosomatida</taxon>
        <taxon>Trypanosomatidae</taxon>
        <taxon>Trypanosoma</taxon>
        <taxon>Duttonella</taxon>
    </lineage>
</organism>
<protein>
    <submittedName>
        <fullName evidence="2">Uncharacterized protein</fullName>
    </submittedName>
</protein>
<accession>G0U204</accession>
<gene>
    <name evidence="2" type="ORF">TVY486_0901290</name>
</gene>
<reference evidence="2" key="1">
    <citation type="journal article" date="2012" name="Proc. Natl. Acad. Sci. U.S.A.">
        <title>Antigenic diversity is generated by distinct evolutionary mechanisms in African trypanosome species.</title>
        <authorList>
            <person name="Jackson A.P."/>
            <person name="Berry A."/>
            <person name="Aslett M."/>
            <person name="Allison H.C."/>
            <person name="Burton P."/>
            <person name="Vavrova-Anderson J."/>
            <person name="Brown R."/>
            <person name="Browne H."/>
            <person name="Corton N."/>
            <person name="Hauser H."/>
            <person name="Gamble J."/>
            <person name="Gilderthorp R."/>
            <person name="Marcello L."/>
            <person name="McQuillan J."/>
            <person name="Otto T.D."/>
            <person name="Quail M.A."/>
            <person name="Sanders M.J."/>
            <person name="van Tonder A."/>
            <person name="Ginger M.L."/>
            <person name="Field M.C."/>
            <person name="Barry J.D."/>
            <person name="Hertz-Fowler C."/>
            <person name="Berriman M."/>
        </authorList>
    </citation>
    <scope>NUCLEOTIDE SEQUENCE</scope>
    <source>
        <strain evidence="2">Y486</strain>
    </source>
</reference>
<evidence type="ECO:0000313" key="2">
    <source>
        <dbReference type="EMBL" id="CCC50306.1"/>
    </source>
</evidence>
<feature type="transmembrane region" description="Helical" evidence="1">
    <location>
        <begin position="36"/>
        <end position="64"/>
    </location>
</feature>
<proteinExistence type="predicted"/>
<sequence length="108" mass="11840">MGREMAGPAMGCTGHCVSSLCVRSSERMGTTRGRRLYLMLIAHCSFLIALLSFLPFPMAILLILIKLPSVLLAASFYNGVVSVIADVINSSHCSRNKNTSHFFNFMLL</sequence>
<dbReference type="EMBL" id="HE573025">
    <property type="protein sequence ID" value="CCC50306.1"/>
    <property type="molecule type" value="Genomic_DNA"/>
</dbReference>
<keyword evidence="1" id="KW-1133">Transmembrane helix</keyword>
<evidence type="ECO:0000256" key="1">
    <source>
        <dbReference type="SAM" id="Phobius"/>
    </source>
</evidence>
<dbReference type="AlphaFoldDB" id="G0U204"/>
<feature type="transmembrane region" description="Helical" evidence="1">
    <location>
        <begin position="70"/>
        <end position="88"/>
    </location>
</feature>